<name>A0ABX5VKV1_9MICO</name>
<gene>
    <name evidence="2" type="ORF">FE251_04875</name>
</gene>
<evidence type="ECO:0000313" key="2">
    <source>
        <dbReference type="EMBL" id="QDB78783.1"/>
    </source>
</evidence>
<dbReference type="RefSeq" id="WP_139073632.1">
    <property type="nucleotide sequence ID" value="NZ_CP040899.1"/>
</dbReference>
<accession>A0ABX5VKV1</accession>
<feature type="transmembrane region" description="Helical" evidence="1">
    <location>
        <begin position="220"/>
        <end position="241"/>
    </location>
</feature>
<keyword evidence="1" id="KW-0472">Membrane</keyword>
<keyword evidence="1" id="KW-0812">Transmembrane</keyword>
<feature type="transmembrane region" description="Helical" evidence="1">
    <location>
        <begin position="161"/>
        <end position="182"/>
    </location>
</feature>
<organism evidence="2 3">
    <name type="scientific">Georgenia wutianyii</name>
    <dbReference type="NCBI Taxonomy" id="2585135"/>
    <lineage>
        <taxon>Bacteria</taxon>
        <taxon>Bacillati</taxon>
        <taxon>Actinomycetota</taxon>
        <taxon>Actinomycetes</taxon>
        <taxon>Micrococcales</taxon>
        <taxon>Bogoriellaceae</taxon>
        <taxon>Georgenia</taxon>
    </lineage>
</organism>
<dbReference type="Proteomes" id="UP000313948">
    <property type="component" value="Chromosome"/>
</dbReference>
<feature type="transmembrane region" description="Helical" evidence="1">
    <location>
        <begin position="34"/>
        <end position="58"/>
    </location>
</feature>
<keyword evidence="3" id="KW-1185">Reference proteome</keyword>
<feature type="transmembrane region" description="Helical" evidence="1">
    <location>
        <begin position="70"/>
        <end position="88"/>
    </location>
</feature>
<evidence type="ECO:0008006" key="4">
    <source>
        <dbReference type="Google" id="ProtNLM"/>
    </source>
</evidence>
<feature type="transmembrane region" description="Helical" evidence="1">
    <location>
        <begin position="100"/>
        <end position="125"/>
    </location>
</feature>
<reference evidence="2 3" key="1">
    <citation type="submission" date="2019-05" db="EMBL/GenBank/DDBJ databases">
        <title>Georgenia *** sp. nov., and Georgenia *** sp. nov., isolated from the intestinal contents of plateau pika (Ochotona curzoniae) in the Qinghai-Tibet plateau of China.</title>
        <authorList>
            <person name="Tian Z."/>
        </authorList>
    </citation>
    <scope>NUCLEOTIDE SEQUENCE [LARGE SCALE GENOMIC DNA]</scope>
    <source>
        <strain evidence="2 3">Z294</strain>
    </source>
</reference>
<evidence type="ECO:0000313" key="3">
    <source>
        <dbReference type="Proteomes" id="UP000313948"/>
    </source>
</evidence>
<sequence length="251" mass="26867">MSRTVAPPSRARARRPQWVRAADRHLRIYGFMWAWFWGICVAGIVVTTLVVLGVSGTVDFSVVQFVRQGPLVWFLMSIAILVATVYLGPHVANGMTRRSFVGGSLVAGVLAALLHAVTGTVLTLLEGVLYARMGWDHDATPGVEYTEGVWQTGLGPLLLDYSLAAAAGTIGGLLIGITYYRLGGWWGTFALPLTVLPVLYTMFATSWSEAPFVPWDVPPVAAVLAGGVLLVAAAIAFALLARTVPVKRSES</sequence>
<protein>
    <recommendedName>
        <fullName evidence="4">ABC transporter permease</fullName>
    </recommendedName>
</protein>
<keyword evidence="1" id="KW-1133">Transmembrane helix</keyword>
<proteinExistence type="predicted"/>
<dbReference type="EMBL" id="CP040899">
    <property type="protein sequence ID" value="QDB78783.1"/>
    <property type="molecule type" value="Genomic_DNA"/>
</dbReference>
<feature type="transmembrane region" description="Helical" evidence="1">
    <location>
        <begin position="189"/>
        <end position="208"/>
    </location>
</feature>
<evidence type="ECO:0000256" key="1">
    <source>
        <dbReference type="SAM" id="Phobius"/>
    </source>
</evidence>